<accession>A0ACC8XDD6</accession>
<dbReference type="Proteomes" id="UP000188605">
    <property type="component" value="Unassembled WGS sequence"/>
</dbReference>
<organism evidence="1 2">
    <name type="scientific">Candidatus Epulonipiscium fishelsonii</name>
    <dbReference type="NCBI Taxonomy" id="77094"/>
    <lineage>
        <taxon>Bacteria</taxon>
        <taxon>Bacillati</taxon>
        <taxon>Bacillota</taxon>
        <taxon>Clostridia</taxon>
        <taxon>Lachnospirales</taxon>
        <taxon>Lachnospiraceae</taxon>
        <taxon>Candidatus Epulonipiscium</taxon>
    </lineage>
</organism>
<protein>
    <submittedName>
        <fullName evidence="1">Uncharacterized protein</fullName>
    </submittedName>
</protein>
<sequence>MKINNNTPALQGLNALHQNTGALNKSLEKLSSGLRINKAADDVAGMAISQKMRTQVQGLKQANNNAMDGISMIQTAEGSLNEVHDMLQRMRELSIQAANGTYGTSDREQIQKEIDHLLSEINITSGNTEFNTMPLLNGGDPIANSGFEMVLHGAISDVNEDGIIDNNEGFVDFETEDLDADTVTGDPNGTGIYDDARLATVTEKAVYKMTELPVPKVGAGFTIDGVAFEYYDINQGPYTGNAVPIEMNDNLEEILTEYDASPGFDNFTYDKPDLFVAKEKGSAGNYMIAHDGGTPPVNIDIQIGANANQLLEVKLGSMSSQELGLTAPPGTPGYGVTANIEEGIGIEMTRAGLNLTEDDDIHYAIAAIDKAINKVSATRSSMGAYQNRLEHTVENLGVSEENMTMSLSQIQDTDMAAEMAEYTRTNVLTQSATAMLAKANELPNTVLQLIQG</sequence>
<dbReference type="EMBL" id="LJDB01000045">
    <property type="protein sequence ID" value="ONI40819.1"/>
    <property type="molecule type" value="Genomic_DNA"/>
</dbReference>
<reference evidence="1" key="1">
    <citation type="submission" date="2016-08" db="EMBL/GenBank/DDBJ databases">
        <authorList>
            <person name="Ngugi D.K."/>
            <person name="Miyake S."/>
            <person name="Stingl U."/>
        </authorList>
    </citation>
    <scope>NUCLEOTIDE SEQUENCE</scope>
    <source>
        <strain evidence="1">SCG-B11WGA-EpuloA1</strain>
    </source>
</reference>
<name>A0ACC8XDD6_9FIRM</name>
<comment type="caution">
    <text evidence="1">The sequence shown here is derived from an EMBL/GenBank/DDBJ whole genome shotgun (WGS) entry which is preliminary data.</text>
</comment>
<proteinExistence type="predicted"/>
<gene>
    <name evidence="1" type="ORF">AN396_05210</name>
</gene>
<keyword evidence="2" id="KW-1185">Reference proteome</keyword>
<evidence type="ECO:0000313" key="2">
    <source>
        <dbReference type="Proteomes" id="UP000188605"/>
    </source>
</evidence>
<evidence type="ECO:0000313" key="1">
    <source>
        <dbReference type="EMBL" id="ONI40819.1"/>
    </source>
</evidence>